<name>A0AA37TRN8_9HYPH</name>
<proteinExistence type="predicted"/>
<evidence type="ECO:0000313" key="1">
    <source>
        <dbReference type="EMBL" id="GLS74507.1"/>
    </source>
</evidence>
<sequence length="97" mass="10485">MSLRARPDGPGHPVPMRAWPEDEALWLDENGVRRPQAARHVLASLAALDRRGRYAARAEGAARILTGPVSALALRDAEAAIGFVFSVTPYGYGEEAF</sequence>
<protein>
    <submittedName>
        <fullName evidence="1">Uncharacterized protein</fullName>
    </submittedName>
</protein>
<dbReference type="EMBL" id="BSPL01000038">
    <property type="protein sequence ID" value="GLS74507.1"/>
    <property type="molecule type" value="Genomic_DNA"/>
</dbReference>
<keyword evidence="2" id="KW-1185">Reference proteome</keyword>
<reference evidence="2" key="1">
    <citation type="journal article" date="2019" name="Int. J. Syst. Evol. Microbiol.">
        <title>The Global Catalogue of Microorganisms (GCM) 10K type strain sequencing project: providing services to taxonomists for standard genome sequencing and annotation.</title>
        <authorList>
            <consortium name="The Broad Institute Genomics Platform"/>
            <consortium name="The Broad Institute Genome Sequencing Center for Infectious Disease"/>
            <person name="Wu L."/>
            <person name="Ma J."/>
        </authorList>
    </citation>
    <scope>NUCLEOTIDE SEQUENCE [LARGE SCALE GENOMIC DNA]</scope>
    <source>
        <strain evidence="2">NBRC 103632</strain>
    </source>
</reference>
<dbReference type="AlphaFoldDB" id="A0AA37TRN8"/>
<dbReference type="Proteomes" id="UP001157440">
    <property type="component" value="Unassembled WGS sequence"/>
</dbReference>
<accession>A0AA37TRN8</accession>
<organism evidence="1 2">
    <name type="scientific">Methylobacterium tardum</name>
    <dbReference type="NCBI Taxonomy" id="374432"/>
    <lineage>
        <taxon>Bacteria</taxon>
        <taxon>Pseudomonadati</taxon>
        <taxon>Pseudomonadota</taxon>
        <taxon>Alphaproteobacteria</taxon>
        <taxon>Hyphomicrobiales</taxon>
        <taxon>Methylobacteriaceae</taxon>
        <taxon>Methylobacterium</taxon>
    </lineage>
</organism>
<gene>
    <name evidence="1" type="ORF">GCM10007890_65250</name>
</gene>
<evidence type="ECO:0000313" key="2">
    <source>
        <dbReference type="Proteomes" id="UP001157440"/>
    </source>
</evidence>
<comment type="caution">
    <text evidence="1">The sequence shown here is derived from an EMBL/GenBank/DDBJ whole genome shotgun (WGS) entry which is preliminary data.</text>
</comment>
<dbReference type="RefSeq" id="WP_238195773.1">
    <property type="nucleotide sequence ID" value="NZ_BPQZ01000006.1"/>
</dbReference>